<gene>
    <name evidence="1" type="ORF">GSOID_T00010044001</name>
</gene>
<protein>
    <submittedName>
        <fullName evidence="1">Uncharacterized protein</fullName>
    </submittedName>
</protein>
<dbReference type="InParanoid" id="E4XZ87"/>
<evidence type="ECO:0000313" key="1">
    <source>
        <dbReference type="EMBL" id="CBY14949.1"/>
    </source>
</evidence>
<dbReference type="AlphaFoldDB" id="E4XZ87"/>
<organism evidence="1">
    <name type="scientific">Oikopleura dioica</name>
    <name type="common">Tunicate</name>
    <dbReference type="NCBI Taxonomy" id="34765"/>
    <lineage>
        <taxon>Eukaryota</taxon>
        <taxon>Metazoa</taxon>
        <taxon>Chordata</taxon>
        <taxon>Tunicata</taxon>
        <taxon>Appendicularia</taxon>
        <taxon>Copelata</taxon>
        <taxon>Oikopleuridae</taxon>
        <taxon>Oikopleura</taxon>
    </lineage>
</organism>
<accession>E4XZ87</accession>
<dbReference type="EMBL" id="FN653385">
    <property type="protein sequence ID" value="CBY14949.1"/>
    <property type="molecule type" value="Genomic_DNA"/>
</dbReference>
<evidence type="ECO:0000313" key="2">
    <source>
        <dbReference type="Proteomes" id="UP000001307"/>
    </source>
</evidence>
<name>E4XZ87_OIKDI</name>
<dbReference type="Proteomes" id="UP000001307">
    <property type="component" value="Unassembled WGS sequence"/>
</dbReference>
<sequence>MRPVPPQPQATQVYPVRNAQVNDAINVMNPAFDPYAKTKLETQPTRQFVSQSPTYVELKPAYDQNTYNNIGVGSSSGITATIIQQSGSRSGSTKDGEHKASSLEWSECIPNNTEAACGPGLRTKGDNAISCKIQCKWGEKWIPLTKCSRSCGRGVVTLTKRCPVKGYCTLQNGKPPRRKSSCKVRNC</sequence>
<dbReference type="OrthoDB" id="10609626at2759"/>
<keyword evidence="2" id="KW-1185">Reference proteome</keyword>
<proteinExistence type="predicted"/>
<reference evidence="1" key="1">
    <citation type="journal article" date="2010" name="Science">
        <title>Plasticity of animal genome architecture unmasked by rapid evolution of a pelagic tunicate.</title>
        <authorList>
            <person name="Denoeud F."/>
            <person name="Henriet S."/>
            <person name="Mungpakdee S."/>
            <person name="Aury J.M."/>
            <person name="Da Silva C."/>
            <person name="Brinkmann H."/>
            <person name="Mikhaleva J."/>
            <person name="Olsen L.C."/>
            <person name="Jubin C."/>
            <person name="Canestro C."/>
            <person name="Bouquet J.M."/>
            <person name="Danks G."/>
            <person name="Poulain J."/>
            <person name="Campsteijn C."/>
            <person name="Adamski M."/>
            <person name="Cross I."/>
            <person name="Yadetie F."/>
            <person name="Muffato M."/>
            <person name="Louis A."/>
            <person name="Butcher S."/>
            <person name="Tsagkogeorga G."/>
            <person name="Konrad A."/>
            <person name="Singh S."/>
            <person name="Jensen M.F."/>
            <person name="Cong E.H."/>
            <person name="Eikeseth-Otteraa H."/>
            <person name="Noel B."/>
            <person name="Anthouard V."/>
            <person name="Porcel B.M."/>
            <person name="Kachouri-Lafond R."/>
            <person name="Nishino A."/>
            <person name="Ugolini M."/>
            <person name="Chourrout P."/>
            <person name="Nishida H."/>
            <person name="Aasland R."/>
            <person name="Huzurbazar S."/>
            <person name="Westhof E."/>
            <person name="Delsuc F."/>
            <person name="Lehrach H."/>
            <person name="Reinhardt R."/>
            <person name="Weissenbach J."/>
            <person name="Roy S.W."/>
            <person name="Artiguenave F."/>
            <person name="Postlethwait J.H."/>
            <person name="Manak J.R."/>
            <person name="Thompson E.M."/>
            <person name="Jaillon O."/>
            <person name="Du Pasquier L."/>
            <person name="Boudinot P."/>
            <person name="Liberles D.A."/>
            <person name="Volff J.N."/>
            <person name="Philippe H."/>
            <person name="Lenhard B."/>
            <person name="Roest Crollius H."/>
            <person name="Wincker P."/>
            <person name="Chourrout D."/>
        </authorList>
    </citation>
    <scope>NUCLEOTIDE SEQUENCE [LARGE SCALE GENOMIC DNA]</scope>
</reference>